<name>A0ABP2MN93_9FIRM</name>
<feature type="signal peptide" evidence="1">
    <location>
        <begin position="1"/>
        <end position="24"/>
    </location>
</feature>
<dbReference type="EMBL" id="ADGH01000018">
    <property type="protein sequence ID" value="EHG23487.1"/>
    <property type="molecule type" value="Genomic_DNA"/>
</dbReference>
<keyword evidence="1" id="KW-0732">Signal</keyword>
<sequence>MKKQSRIFIGLLLLIGSMIFPVCTTEASVKSAVPCARVPEMLTDTGKIKVWASVLLQADADGNVSISELKQGTGNPQMDDSVLEIFRSIKQEEYRSYFSAAFDEQGKLKAEINWSVSFIISYKDAKNRPATSAKLVEQVQPYEDAPSYKPLWTLIFASLDATGKVIDARTDRLSSGNEAYNQMAAELIKKKWKFEPARDAAGNPVPDEFACIVYFGHVRDQFRNMP</sequence>
<proteinExistence type="predicted"/>
<evidence type="ECO:0000256" key="1">
    <source>
        <dbReference type="SAM" id="SignalP"/>
    </source>
</evidence>
<reference evidence="2 3" key="1">
    <citation type="submission" date="2011-08" db="EMBL/GenBank/DDBJ databases">
        <title>The Genome Sequence of Selenomonas noxia F0398.</title>
        <authorList>
            <consortium name="The Broad Institute Genome Sequencing Platform"/>
            <person name="Earl A."/>
            <person name="Ward D."/>
            <person name="Feldgarden M."/>
            <person name="Gevers D."/>
            <person name="Izard J."/>
            <person name="Ganesan A."/>
            <person name="Blanton J.M."/>
            <person name="Baranova O.V."/>
            <person name="Tanner A.C."/>
            <person name="Dewhirst F.E."/>
            <person name="Young S.K."/>
            <person name="Zeng Q."/>
            <person name="Gargeya S."/>
            <person name="Fitzgerald M."/>
            <person name="Haas B."/>
            <person name="Abouelleil A."/>
            <person name="Alvarado L."/>
            <person name="Arachchi H.M."/>
            <person name="Berlin A."/>
            <person name="Brown A."/>
            <person name="Chapman S.B."/>
            <person name="Chen Z."/>
            <person name="Dunbar C."/>
            <person name="Freedman E."/>
            <person name="Gearin G."/>
            <person name="Gellesch M."/>
            <person name="Goldberg J."/>
            <person name="Griggs A."/>
            <person name="Gujja S."/>
            <person name="Heiman D."/>
            <person name="Howarth C."/>
            <person name="Larson L."/>
            <person name="Lui A."/>
            <person name="MacDonald P.J.P."/>
            <person name="Montmayeur A."/>
            <person name="Murphy C."/>
            <person name="Neiman D."/>
            <person name="Pearson M."/>
            <person name="Priest M."/>
            <person name="Roberts A."/>
            <person name="Saif S."/>
            <person name="Shea T."/>
            <person name="Shenoy N."/>
            <person name="Sisk P."/>
            <person name="Stolte C."/>
            <person name="Sykes S."/>
            <person name="Wortman J."/>
            <person name="Nusbaum C."/>
            <person name="Birren B."/>
        </authorList>
    </citation>
    <scope>NUCLEOTIDE SEQUENCE [LARGE SCALE GENOMIC DNA]</scope>
    <source>
        <strain evidence="2 3">F0398</strain>
    </source>
</reference>
<feature type="chain" id="PRO_5045194865" description="TonB C-terminal domain-containing protein" evidence="1">
    <location>
        <begin position="25"/>
        <end position="226"/>
    </location>
</feature>
<protein>
    <recommendedName>
        <fullName evidence="4">TonB C-terminal domain-containing protein</fullName>
    </recommendedName>
</protein>
<comment type="caution">
    <text evidence="2">The sequence shown here is derived from an EMBL/GenBank/DDBJ whole genome shotgun (WGS) entry which is preliminary data.</text>
</comment>
<organism evidence="2 3">
    <name type="scientific">Selenomonas noxia F0398</name>
    <dbReference type="NCBI Taxonomy" id="702437"/>
    <lineage>
        <taxon>Bacteria</taxon>
        <taxon>Bacillati</taxon>
        <taxon>Bacillota</taxon>
        <taxon>Negativicutes</taxon>
        <taxon>Selenomonadales</taxon>
        <taxon>Selenomonadaceae</taxon>
        <taxon>Selenomonas</taxon>
    </lineage>
</organism>
<keyword evidence="3" id="KW-1185">Reference proteome</keyword>
<accession>A0ABP2MN93</accession>
<dbReference type="RefSeq" id="WP_006696955.1">
    <property type="nucleotide sequence ID" value="NZ_JH376861.1"/>
</dbReference>
<dbReference type="Proteomes" id="UP000003175">
    <property type="component" value="Unassembled WGS sequence"/>
</dbReference>
<gene>
    <name evidence="2" type="ORF">HMPREF9432_01763</name>
</gene>
<evidence type="ECO:0000313" key="2">
    <source>
        <dbReference type="EMBL" id="EHG23487.1"/>
    </source>
</evidence>
<evidence type="ECO:0008006" key="4">
    <source>
        <dbReference type="Google" id="ProtNLM"/>
    </source>
</evidence>
<dbReference type="SUPFAM" id="SSF74653">
    <property type="entry name" value="TolA/TonB C-terminal domain"/>
    <property type="match status" value="1"/>
</dbReference>
<evidence type="ECO:0000313" key="3">
    <source>
        <dbReference type="Proteomes" id="UP000003175"/>
    </source>
</evidence>